<evidence type="ECO:0000313" key="3">
    <source>
        <dbReference type="EMBL" id="OEU16556.1"/>
    </source>
</evidence>
<keyword evidence="2" id="KW-1133">Transmembrane helix</keyword>
<reference evidence="3 4" key="1">
    <citation type="submission" date="2016-09" db="EMBL/GenBank/DDBJ databases">
        <title>Extensive genetic diversity and differential bi-allelic expression allows diatom success in the polar Southern Ocean.</title>
        <authorList>
            <consortium name="DOE Joint Genome Institute"/>
            <person name="Mock T."/>
            <person name="Otillar R.P."/>
            <person name="Strauss J."/>
            <person name="Dupont C."/>
            <person name="Frickenhaus S."/>
            <person name="Maumus F."/>
            <person name="Mcmullan M."/>
            <person name="Sanges R."/>
            <person name="Schmutz J."/>
            <person name="Toseland A."/>
            <person name="Valas R."/>
            <person name="Veluchamy A."/>
            <person name="Ward B.J."/>
            <person name="Allen A."/>
            <person name="Barry K."/>
            <person name="Falciatore A."/>
            <person name="Ferrante M."/>
            <person name="Fortunato A.E."/>
            <person name="Gloeckner G."/>
            <person name="Gruber A."/>
            <person name="Hipkin R."/>
            <person name="Janech M."/>
            <person name="Kroth P."/>
            <person name="Leese F."/>
            <person name="Lindquist E."/>
            <person name="Lyon B.R."/>
            <person name="Martin J."/>
            <person name="Mayer C."/>
            <person name="Parker M."/>
            <person name="Quesneville H."/>
            <person name="Raymond J."/>
            <person name="Uhlig C."/>
            <person name="Valentin K.U."/>
            <person name="Worden A.Z."/>
            <person name="Armbrust E.V."/>
            <person name="Bowler C."/>
            <person name="Green B."/>
            <person name="Moulton V."/>
            <person name="Van Oosterhout C."/>
            <person name="Grigoriev I."/>
        </authorList>
    </citation>
    <scope>NUCLEOTIDE SEQUENCE [LARGE SCALE GENOMIC DNA]</scope>
    <source>
        <strain evidence="3 4">CCMP1102</strain>
    </source>
</reference>
<keyword evidence="4" id="KW-1185">Reference proteome</keyword>
<feature type="region of interest" description="Disordered" evidence="1">
    <location>
        <begin position="65"/>
        <end position="113"/>
    </location>
</feature>
<dbReference type="Proteomes" id="UP000095751">
    <property type="component" value="Unassembled WGS sequence"/>
</dbReference>
<feature type="transmembrane region" description="Helical" evidence="2">
    <location>
        <begin position="260"/>
        <end position="280"/>
    </location>
</feature>
<dbReference type="AlphaFoldDB" id="A0A1E7FEJ1"/>
<dbReference type="InParanoid" id="A0A1E7FEJ1"/>
<gene>
    <name evidence="3" type="ORF">FRACYDRAFT_239151</name>
</gene>
<feature type="compositionally biased region" description="Low complexity" evidence="1">
    <location>
        <begin position="89"/>
        <end position="104"/>
    </location>
</feature>
<dbReference type="EMBL" id="KV784358">
    <property type="protein sequence ID" value="OEU16556.1"/>
    <property type="molecule type" value="Genomic_DNA"/>
</dbReference>
<feature type="transmembrane region" description="Helical" evidence="2">
    <location>
        <begin position="6"/>
        <end position="25"/>
    </location>
</feature>
<proteinExistence type="predicted"/>
<dbReference type="KEGG" id="fcy:FRACYDRAFT_239151"/>
<keyword evidence="2" id="KW-0812">Transmembrane</keyword>
<dbReference type="OrthoDB" id="5813at2759"/>
<accession>A0A1E7FEJ1</accession>
<organism evidence="3 4">
    <name type="scientific">Fragilariopsis cylindrus CCMP1102</name>
    <dbReference type="NCBI Taxonomy" id="635003"/>
    <lineage>
        <taxon>Eukaryota</taxon>
        <taxon>Sar</taxon>
        <taxon>Stramenopiles</taxon>
        <taxon>Ochrophyta</taxon>
        <taxon>Bacillariophyta</taxon>
        <taxon>Bacillariophyceae</taxon>
        <taxon>Bacillariophycidae</taxon>
        <taxon>Bacillariales</taxon>
        <taxon>Bacillariaceae</taxon>
        <taxon>Fragilariopsis</taxon>
    </lineage>
</organism>
<feature type="transmembrane region" description="Helical" evidence="2">
    <location>
        <begin position="292"/>
        <end position="313"/>
    </location>
</feature>
<evidence type="ECO:0000313" key="4">
    <source>
        <dbReference type="Proteomes" id="UP000095751"/>
    </source>
</evidence>
<name>A0A1E7FEJ1_9STRA</name>
<protein>
    <submittedName>
        <fullName evidence="3">Uncharacterized protein</fullName>
    </submittedName>
</protein>
<evidence type="ECO:0000256" key="1">
    <source>
        <dbReference type="SAM" id="MobiDB-lite"/>
    </source>
</evidence>
<keyword evidence="2" id="KW-0472">Membrane</keyword>
<evidence type="ECO:0000256" key="2">
    <source>
        <dbReference type="SAM" id="Phobius"/>
    </source>
</evidence>
<sequence>MNVNTTTNGIIILLFLGAVSVLMVVQPFSPNLSCRRQFAPTSTKEIHSAIIFSPASKLASNTILAAKSNSGDGEKKKRRRKRKQDPESETTVATATNETSNTENNEVKNKDGLEEEEIDVSVMKDVASFSFGGAGSIGDIGDIGDIDSSSQTMNDSTAPLAAISSVEKQDGSLPLPDIKDTLKRKELGSTIKGRMEEEDDSKKKKIDRRDKVALLKLLEQDPYADADESFFEEQEYTFVSALLGERAKPFMGIPTGPLQVGHFIGALVIVLMAFIEYPGFPLTNLPSPIRGALQGGLGTVYGINVILAIVAVFKAGERGQPALLWIAKVFTVGGLAFDQLTQLPTLEQIEVTKNRKGKRALKNKNNRK</sequence>